<protein>
    <submittedName>
        <fullName evidence="6 7">Uncharacterized protein</fullName>
    </submittedName>
</protein>
<organism evidence="6">
    <name type="scientific">Physcomitrium patens</name>
    <name type="common">Spreading-leaved earth moss</name>
    <name type="synonym">Physcomitrella patens</name>
    <dbReference type="NCBI Taxonomy" id="3218"/>
    <lineage>
        <taxon>Eukaryota</taxon>
        <taxon>Viridiplantae</taxon>
        <taxon>Streptophyta</taxon>
        <taxon>Embryophyta</taxon>
        <taxon>Bryophyta</taxon>
        <taxon>Bryophytina</taxon>
        <taxon>Bryopsida</taxon>
        <taxon>Funariidae</taxon>
        <taxon>Funariales</taxon>
        <taxon>Funariaceae</taxon>
        <taxon>Physcomitrium</taxon>
    </lineage>
</organism>
<name>A0A2K1JVE4_PHYPA</name>
<reference evidence="6 8" key="1">
    <citation type="journal article" date="2008" name="Science">
        <title>The Physcomitrella genome reveals evolutionary insights into the conquest of land by plants.</title>
        <authorList>
            <person name="Rensing S."/>
            <person name="Lang D."/>
            <person name="Zimmer A."/>
            <person name="Terry A."/>
            <person name="Salamov A."/>
            <person name="Shapiro H."/>
            <person name="Nishiyama T."/>
            <person name="Perroud P.-F."/>
            <person name="Lindquist E."/>
            <person name="Kamisugi Y."/>
            <person name="Tanahashi T."/>
            <person name="Sakakibara K."/>
            <person name="Fujita T."/>
            <person name="Oishi K."/>
            <person name="Shin-I T."/>
            <person name="Kuroki Y."/>
            <person name="Toyoda A."/>
            <person name="Suzuki Y."/>
            <person name="Hashimoto A."/>
            <person name="Yamaguchi K."/>
            <person name="Sugano A."/>
            <person name="Kohara Y."/>
            <person name="Fujiyama A."/>
            <person name="Anterola A."/>
            <person name="Aoki S."/>
            <person name="Ashton N."/>
            <person name="Barbazuk W.B."/>
            <person name="Barker E."/>
            <person name="Bennetzen J."/>
            <person name="Bezanilla M."/>
            <person name="Blankenship R."/>
            <person name="Cho S.H."/>
            <person name="Dutcher S."/>
            <person name="Estelle M."/>
            <person name="Fawcett J.A."/>
            <person name="Gundlach H."/>
            <person name="Hanada K."/>
            <person name="Heyl A."/>
            <person name="Hicks K.A."/>
            <person name="Hugh J."/>
            <person name="Lohr M."/>
            <person name="Mayer K."/>
            <person name="Melkozernov A."/>
            <person name="Murata T."/>
            <person name="Nelson D."/>
            <person name="Pils B."/>
            <person name="Prigge M."/>
            <person name="Reiss B."/>
            <person name="Renner T."/>
            <person name="Rombauts S."/>
            <person name="Rushton P."/>
            <person name="Sanderfoot A."/>
            <person name="Schween G."/>
            <person name="Shiu S.-H."/>
            <person name="Stueber K."/>
            <person name="Theodoulou F.L."/>
            <person name="Tu H."/>
            <person name="Van de Peer Y."/>
            <person name="Verrier P.J."/>
            <person name="Waters E."/>
            <person name="Wood A."/>
            <person name="Yang L."/>
            <person name="Cove D."/>
            <person name="Cuming A."/>
            <person name="Hasebe M."/>
            <person name="Lucas S."/>
            <person name="Mishler D.B."/>
            <person name="Reski R."/>
            <person name="Grigoriev I."/>
            <person name="Quatrano R.S."/>
            <person name="Boore J.L."/>
        </authorList>
    </citation>
    <scope>NUCLEOTIDE SEQUENCE [LARGE SCALE GENOMIC DNA]</scope>
    <source>
        <strain evidence="7 8">cv. Gransden 2004</strain>
    </source>
</reference>
<dbReference type="SMART" id="SM00262">
    <property type="entry name" value="GEL"/>
    <property type="match status" value="1"/>
</dbReference>
<evidence type="ECO:0000313" key="7">
    <source>
        <dbReference type="EnsemblPlants" id="PAC:32957807.CDS.1"/>
    </source>
</evidence>
<feature type="domain" description="Tyrosine specific protein phosphatases" evidence="5">
    <location>
        <begin position="108"/>
        <end position="166"/>
    </location>
</feature>
<dbReference type="OrthoDB" id="165342at2759"/>
<gene>
    <name evidence="7" type="primary">LOC112288497</name>
    <name evidence="6" type="ORF">PHYPA_015268</name>
</gene>
<dbReference type="KEGG" id="ppp:112288497"/>
<dbReference type="PANTHER" id="PTHR46381:SF2">
    <property type="entry name" value="MAP KINASE PHOSPHATASE"/>
    <property type="match status" value="1"/>
</dbReference>
<dbReference type="InterPro" id="IPR007123">
    <property type="entry name" value="Gelsolin-like_dom"/>
</dbReference>
<dbReference type="EnsemblPlants" id="Pp3c11_19720V3.3">
    <property type="protein sequence ID" value="PAC:32957809.CDS.1"/>
    <property type="gene ID" value="Pp3c11_19720"/>
</dbReference>
<reference evidence="7" key="3">
    <citation type="submission" date="2020-12" db="UniProtKB">
        <authorList>
            <consortium name="EnsemblPlants"/>
        </authorList>
    </citation>
    <scope>IDENTIFICATION</scope>
</reference>
<dbReference type="PROSITE" id="PS00383">
    <property type="entry name" value="TYR_PHOSPHATASE_1"/>
    <property type="match status" value="1"/>
</dbReference>
<dbReference type="PROSITE" id="PS50056">
    <property type="entry name" value="TYR_PHOSPHATASE_2"/>
    <property type="match status" value="1"/>
</dbReference>
<dbReference type="CDD" id="cd14498">
    <property type="entry name" value="DSP"/>
    <property type="match status" value="1"/>
</dbReference>
<dbReference type="Gramene" id="Pp3c11_19720V3.1">
    <property type="protein sequence ID" value="PAC:32957807.CDS.1"/>
    <property type="gene ID" value="Pp3c11_19720"/>
</dbReference>
<dbReference type="GO" id="GO:0004721">
    <property type="term" value="F:phosphoprotein phosphatase activity"/>
    <property type="evidence" value="ECO:0007669"/>
    <property type="project" value="UniProtKB-KW"/>
</dbReference>
<dbReference type="Gramene" id="Pp3c11_19720V3.2">
    <property type="protein sequence ID" value="PAC:32957808.CDS.1"/>
    <property type="gene ID" value="Pp3c11_19720"/>
</dbReference>
<dbReference type="InterPro" id="IPR000340">
    <property type="entry name" value="Dual-sp_phosphatase_cat-dom"/>
</dbReference>
<dbReference type="PROSITE" id="PS50054">
    <property type="entry name" value="TYR_PHOSPHATASE_DUAL"/>
    <property type="match status" value="1"/>
</dbReference>
<feature type="region of interest" description="Disordered" evidence="3">
    <location>
        <begin position="429"/>
        <end position="450"/>
    </location>
</feature>
<proteinExistence type="predicted"/>
<dbReference type="EnsemblPlants" id="Pp3c11_19720V3.2">
    <property type="protein sequence ID" value="PAC:32957808.CDS.1"/>
    <property type="gene ID" value="Pp3c11_19720"/>
</dbReference>
<evidence type="ECO:0000313" key="8">
    <source>
        <dbReference type="Proteomes" id="UP000006727"/>
    </source>
</evidence>
<evidence type="ECO:0000256" key="1">
    <source>
        <dbReference type="ARBA" id="ARBA00022801"/>
    </source>
</evidence>
<dbReference type="GO" id="GO:0051015">
    <property type="term" value="F:actin filament binding"/>
    <property type="evidence" value="ECO:0007669"/>
    <property type="project" value="InterPro"/>
</dbReference>
<dbReference type="AlphaFoldDB" id="A0A2K1JVE4"/>
<dbReference type="Gene3D" id="3.40.20.10">
    <property type="entry name" value="Severin"/>
    <property type="match status" value="1"/>
</dbReference>
<evidence type="ECO:0000259" key="4">
    <source>
        <dbReference type="PROSITE" id="PS50054"/>
    </source>
</evidence>
<reference evidence="6 8" key="2">
    <citation type="journal article" date="2018" name="Plant J.">
        <title>The Physcomitrella patens chromosome-scale assembly reveals moss genome structure and evolution.</title>
        <authorList>
            <person name="Lang D."/>
            <person name="Ullrich K.K."/>
            <person name="Murat F."/>
            <person name="Fuchs J."/>
            <person name="Jenkins J."/>
            <person name="Haas F.B."/>
            <person name="Piednoel M."/>
            <person name="Gundlach H."/>
            <person name="Van Bel M."/>
            <person name="Meyberg R."/>
            <person name="Vives C."/>
            <person name="Morata J."/>
            <person name="Symeonidi A."/>
            <person name="Hiss M."/>
            <person name="Muchero W."/>
            <person name="Kamisugi Y."/>
            <person name="Saleh O."/>
            <person name="Blanc G."/>
            <person name="Decker E.L."/>
            <person name="van Gessel N."/>
            <person name="Grimwood J."/>
            <person name="Hayes R.D."/>
            <person name="Graham S.W."/>
            <person name="Gunter L.E."/>
            <person name="McDaniel S.F."/>
            <person name="Hoernstein S.N.W."/>
            <person name="Larsson A."/>
            <person name="Li F.W."/>
            <person name="Perroud P.F."/>
            <person name="Phillips J."/>
            <person name="Ranjan P."/>
            <person name="Rokshar D.S."/>
            <person name="Rothfels C.J."/>
            <person name="Schneider L."/>
            <person name="Shu S."/>
            <person name="Stevenson D.W."/>
            <person name="Thummler F."/>
            <person name="Tillich M."/>
            <person name="Villarreal Aguilar J.C."/>
            <person name="Widiez T."/>
            <person name="Wong G.K."/>
            <person name="Wymore A."/>
            <person name="Zhang Y."/>
            <person name="Zimmer A.D."/>
            <person name="Quatrano R.S."/>
            <person name="Mayer K.F.X."/>
            <person name="Goodstein D."/>
            <person name="Casacuberta J.M."/>
            <person name="Vandepoele K."/>
            <person name="Reski R."/>
            <person name="Cuming A.C."/>
            <person name="Tuskan G.A."/>
            <person name="Maumus F."/>
            <person name="Salse J."/>
            <person name="Schmutz J."/>
            <person name="Rensing S.A."/>
        </authorList>
    </citation>
    <scope>NUCLEOTIDE SEQUENCE [LARGE SCALE GENOMIC DNA]</scope>
    <source>
        <strain evidence="7 8">cv. Gransden 2004</strain>
    </source>
</reference>
<dbReference type="InterPro" id="IPR007122">
    <property type="entry name" value="Villin/Gelsolin"/>
</dbReference>
<evidence type="ECO:0000313" key="6">
    <source>
        <dbReference type="EMBL" id="PNR45497.1"/>
    </source>
</evidence>
<dbReference type="EMBL" id="ABEU02000011">
    <property type="protein sequence ID" value="PNR45497.1"/>
    <property type="molecule type" value="Genomic_DNA"/>
</dbReference>
<dbReference type="RefSeq" id="XP_024388468.1">
    <property type="nucleotide sequence ID" value="XM_024532700.2"/>
</dbReference>
<dbReference type="SUPFAM" id="SSF55753">
    <property type="entry name" value="Actin depolymerizing proteins"/>
    <property type="match status" value="1"/>
</dbReference>
<dbReference type="Gramene" id="Pp3c11_19720V3.3">
    <property type="protein sequence ID" value="PAC:32957809.CDS.1"/>
    <property type="gene ID" value="Pp3c11_19720"/>
</dbReference>
<keyword evidence="1" id="KW-0378">Hydrolase</keyword>
<dbReference type="GeneID" id="112288497"/>
<dbReference type="Pfam" id="PF00782">
    <property type="entry name" value="DSPc"/>
    <property type="match status" value="1"/>
</dbReference>
<sequence>MLKERVKTMRNGSEMRLDTSALQHTDRCKVSRRLLDRDLLASFDQVCSHVIDHVYVGSGTVARSREILTENRITHILNSAGLACPEYFPDEFVYKTLWLKDSPSEDITSVLYIVFDFIEAVREQGGRVFVHCCKGVSRSTSLVIAYLIWLQKRTFQDAFNFVKGARAVTNPNLGFACQLLQFQKQLQNAPALSNKLRVYRMAPHSAHDPLLLVPKKVTGPDTLSFDSRGVFVIHGQYNLYVWHGQVSDVRMAKAGHEFALQLIRYEHVEGSPVNVNENDEPAEFWELLRTGIFSRTSSDVSTSGSDAPIQPQKSVEESSSVNCYVVDGDVLLRRLQGLCPGGNDTSRATDERGCEEPDCRFSPAGGSGAGQHDWNDSGRVCRPLRTLSIYDKDFELFESAKELSEKNESSPASKDSNGWRRLRGKFFSGADNVGAAPSANEGLAARQYLE</sequence>
<dbReference type="InterPro" id="IPR020422">
    <property type="entry name" value="TYR_PHOSPHATASE_DUAL_dom"/>
</dbReference>
<dbReference type="SUPFAM" id="SSF52799">
    <property type="entry name" value="(Phosphotyrosine protein) phosphatases II"/>
    <property type="match status" value="1"/>
</dbReference>
<dbReference type="EnsemblPlants" id="Pp3c11_19720V3.1">
    <property type="protein sequence ID" value="PAC:32957807.CDS.1"/>
    <property type="gene ID" value="Pp3c11_19720"/>
</dbReference>
<dbReference type="Proteomes" id="UP000006727">
    <property type="component" value="Chromosome 11"/>
</dbReference>
<dbReference type="SMART" id="SM00195">
    <property type="entry name" value="DSPc"/>
    <property type="match status" value="1"/>
</dbReference>
<dbReference type="PANTHER" id="PTHR46381">
    <property type="entry name" value="MKPA PROTEIN"/>
    <property type="match status" value="1"/>
</dbReference>
<accession>A0A2K1JVE4</accession>
<dbReference type="Pfam" id="PF00626">
    <property type="entry name" value="Gelsolin"/>
    <property type="match status" value="1"/>
</dbReference>
<dbReference type="PaxDb" id="3218-PP1S123_44V6.1"/>
<dbReference type="STRING" id="3218.A0A2K1JVE4"/>
<dbReference type="InterPro" id="IPR029006">
    <property type="entry name" value="ADF-H/Gelsolin-like_dom_sf"/>
</dbReference>
<evidence type="ECO:0000259" key="5">
    <source>
        <dbReference type="PROSITE" id="PS50056"/>
    </source>
</evidence>
<dbReference type="InterPro" id="IPR000387">
    <property type="entry name" value="Tyr_Pase_dom"/>
</dbReference>
<feature type="domain" description="Tyrosine-protein phosphatase" evidence="4">
    <location>
        <begin position="46"/>
        <end position="188"/>
    </location>
</feature>
<dbReference type="InterPro" id="IPR016130">
    <property type="entry name" value="Tyr_Pase_AS"/>
</dbReference>
<evidence type="ECO:0000256" key="2">
    <source>
        <dbReference type="ARBA" id="ARBA00022912"/>
    </source>
</evidence>
<dbReference type="Gene3D" id="3.90.190.10">
    <property type="entry name" value="Protein tyrosine phosphatase superfamily"/>
    <property type="match status" value="1"/>
</dbReference>
<keyword evidence="2" id="KW-0904">Protein phosphatase</keyword>
<dbReference type="InterPro" id="IPR029021">
    <property type="entry name" value="Prot-tyrosine_phosphatase-like"/>
</dbReference>
<evidence type="ECO:0000256" key="3">
    <source>
        <dbReference type="SAM" id="MobiDB-lite"/>
    </source>
</evidence>
<keyword evidence="8" id="KW-1185">Reference proteome</keyword>